<dbReference type="GO" id="GO:0005886">
    <property type="term" value="C:plasma membrane"/>
    <property type="evidence" value="ECO:0007669"/>
    <property type="project" value="InterPro"/>
</dbReference>
<dbReference type="RefSeq" id="WP_349946940.1">
    <property type="nucleotide sequence ID" value="NZ_CP157940.1"/>
</dbReference>
<dbReference type="NCBIfam" id="TIGR02357">
    <property type="entry name" value="ECF_ThiT_YuaJ"/>
    <property type="match status" value="1"/>
</dbReference>
<gene>
    <name evidence="2" type="primary">thiT</name>
    <name evidence="2" type="ORF">ABFV83_00740</name>
</gene>
<dbReference type="Gene3D" id="1.10.1760.20">
    <property type="match status" value="1"/>
</dbReference>
<dbReference type="Pfam" id="PF09515">
    <property type="entry name" value="Thia_YuaJ"/>
    <property type="match status" value="1"/>
</dbReference>
<name>A0AAU7PQ86_9FIRM</name>
<feature type="transmembrane region" description="Helical" evidence="1">
    <location>
        <begin position="192"/>
        <end position="213"/>
    </location>
</feature>
<feature type="transmembrane region" description="Helical" evidence="1">
    <location>
        <begin position="20"/>
        <end position="38"/>
    </location>
</feature>
<dbReference type="AlphaFoldDB" id="A0AAU7PQ86"/>
<organism evidence="2">
    <name type="scientific">Lacrimispora sp. BS-2</name>
    <dbReference type="NCBI Taxonomy" id="3151850"/>
    <lineage>
        <taxon>Bacteria</taxon>
        <taxon>Bacillati</taxon>
        <taxon>Bacillota</taxon>
        <taxon>Clostridia</taxon>
        <taxon>Lachnospirales</taxon>
        <taxon>Lachnospiraceae</taxon>
        <taxon>Lacrimispora</taxon>
    </lineage>
</organism>
<protein>
    <submittedName>
        <fullName evidence="2">Energy-coupled thiamine transporter ThiT</fullName>
    </submittedName>
</protein>
<dbReference type="EMBL" id="CP157940">
    <property type="protein sequence ID" value="XBS54344.1"/>
    <property type="molecule type" value="Genomic_DNA"/>
</dbReference>
<proteinExistence type="predicted"/>
<keyword evidence="1" id="KW-0812">Transmembrane</keyword>
<feature type="transmembrane region" description="Helical" evidence="1">
    <location>
        <begin position="149"/>
        <end position="172"/>
    </location>
</feature>
<dbReference type="GO" id="GO:0015234">
    <property type="term" value="F:thiamine transmembrane transporter activity"/>
    <property type="evidence" value="ECO:0007669"/>
    <property type="project" value="InterPro"/>
</dbReference>
<feature type="transmembrane region" description="Helical" evidence="1">
    <location>
        <begin position="75"/>
        <end position="94"/>
    </location>
</feature>
<keyword evidence="1" id="KW-1133">Transmembrane helix</keyword>
<reference evidence="2" key="1">
    <citation type="submission" date="2024-06" db="EMBL/GenBank/DDBJ databases">
        <title>Lacrimispora cavernae sp. nov., a novel anaerobe isolated from bat guano pile inside a cave.</title>
        <authorList>
            <person name="Miller S.L."/>
            <person name="Lu N."/>
            <person name="King J."/>
            <person name="Sankaranarayanan K."/>
            <person name="Lawson P.A."/>
        </authorList>
    </citation>
    <scope>NUCLEOTIDE SEQUENCE</scope>
    <source>
        <strain evidence="2">BS-2</strain>
    </source>
</reference>
<evidence type="ECO:0000256" key="1">
    <source>
        <dbReference type="SAM" id="Phobius"/>
    </source>
</evidence>
<keyword evidence="1" id="KW-0472">Membrane</keyword>
<evidence type="ECO:0000313" key="2">
    <source>
        <dbReference type="EMBL" id="XBS54344.1"/>
    </source>
</evidence>
<feature type="transmembrane region" description="Helical" evidence="1">
    <location>
        <begin position="50"/>
        <end position="69"/>
    </location>
</feature>
<feature type="transmembrane region" description="Helical" evidence="1">
    <location>
        <begin position="101"/>
        <end position="119"/>
    </location>
</feature>
<sequence>MSFFLTYSAENEEYLLKPAGYLLVIILFAAIFFTLHLLGRSSSKSQKLQTRQMVYCAGAMALAMVTSFMKIVSLPFGGSITLFSMLFICLIGYVYGVRAGVMTGVAYGMLQLITGPYIFAPLQVLLDYPLAFGALGLSGLLSNKKHGLVTGYVVGVAGRYLCHVISGYIFFASYTPEGMNPIAYTLGYNATYILPELILTVVILYFPPVLGAIGQVKRQAVNG</sequence>
<accession>A0AAU7PQ86</accession>
<dbReference type="InterPro" id="IPR012651">
    <property type="entry name" value="Thia_Transptr_ThiT"/>
</dbReference>